<feature type="region of interest" description="Disordered" evidence="1">
    <location>
        <begin position="104"/>
        <end position="131"/>
    </location>
</feature>
<evidence type="ECO:0000313" key="3">
    <source>
        <dbReference type="EMBL" id="NGN69428.1"/>
    </source>
</evidence>
<protein>
    <recommendedName>
        <fullName evidence="5">Lipoprotein</fullName>
    </recommendedName>
</protein>
<dbReference type="EMBL" id="JAAKZV010000295">
    <property type="protein sequence ID" value="NGN69428.1"/>
    <property type="molecule type" value="Genomic_DNA"/>
</dbReference>
<dbReference type="PROSITE" id="PS51257">
    <property type="entry name" value="PROKAR_LIPOPROTEIN"/>
    <property type="match status" value="1"/>
</dbReference>
<keyword evidence="2" id="KW-0732">Signal</keyword>
<dbReference type="AlphaFoldDB" id="A0A6G4UDH0"/>
<name>A0A6G4UDH0_9ACTN</name>
<organism evidence="3 4">
    <name type="scientific">Streptomyces coryli</name>
    <dbReference type="NCBI Taxonomy" id="1128680"/>
    <lineage>
        <taxon>Bacteria</taxon>
        <taxon>Bacillati</taxon>
        <taxon>Actinomycetota</taxon>
        <taxon>Actinomycetes</taxon>
        <taxon>Kitasatosporales</taxon>
        <taxon>Streptomycetaceae</taxon>
        <taxon>Streptomyces</taxon>
    </lineage>
</organism>
<dbReference type="RefSeq" id="WP_165244355.1">
    <property type="nucleotide sequence ID" value="NZ_JAAKZV010000295.1"/>
</dbReference>
<accession>A0A6G4UDH0</accession>
<gene>
    <name evidence="3" type="ORF">G5C51_36765</name>
</gene>
<comment type="caution">
    <text evidence="3">The sequence shown here is derived from an EMBL/GenBank/DDBJ whole genome shotgun (WGS) entry which is preliminary data.</text>
</comment>
<feature type="chain" id="PRO_5026174421" description="Lipoprotein" evidence="2">
    <location>
        <begin position="25"/>
        <end position="196"/>
    </location>
</feature>
<evidence type="ECO:0000256" key="1">
    <source>
        <dbReference type="SAM" id="MobiDB-lite"/>
    </source>
</evidence>
<evidence type="ECO:0000256" key="2">
    <source>
        <dbReference type="SAM" id="SignalP"/>
    </source>
</evidence>
<sequence>MRLVRNRRLTAALLVGALALPLLAACGIRPTSVPVDAGEAPARAECGAEQRSTPSAPREEGEELREVFLVCGPSISTVRRSVPVAEAGDRASRHAAAVALLAELQRKPTEQETEDGYTTSVPDTLSVADPQRDDPAAAVRLSQDPDDLDDPALAQLVCTLAGEDGSVRLGGPARPELTAYACGSDVLADPPRVRDS</sequence>
<evidence type="ECO:0000313" key="4">
    <source>
        <dbReference type="Proteomes" id="UP000481583"/>
    </source>
</evidence>
<reference evidence="3 4" key="1">
    <citation type="submission" date="2020-02" db="EMBL/GenBank/DDBJ databases">
        <title>Whole-genome analyses of novel actinobacteria.</title>
        <authorList>
            <person name="Sahin N."/>
        </authorList>
    </citation>
    <scope>NUCLEOTIDE SEQUENCE [LARGE SCALE GENOMIC DNA]</scope>
    <source>
        <strain evidence="3 4">A7024</strain>
    </source>
</reference>
<keyword evidence="4" id="KW-1185">Reference proteome</keyword>
<dbReference type="Proteomes" id="UP000481583">
    <property type="component" value="Unassembled WGS sequence"/>
</dbReference>
<evidence type="ECO:0008006" key="5">
    <source>
        <dbReference type="Google" id="ProtNLM"/>
    </source>
</evidence>
<feature type="region of interest" description="Disordered" evidence="1">
    <location>
        <begin position="43"/>
        <end position="62"/>
    </location>
</feature>
<proteinExistence type="predicted"/>
<feature type="signal peptide" evidence="2">
    <location>
        <begin position="1"/>
        <end position="24"/>
    </location>
</feature>